<comment type="caution">
    <text evidence="3">The sequence shown here is derived from an EMBL/GenBank/DDBJ whole genome shotgun (WGS) entry which is preliminary data.</text>
</comment>
<feature type="domain" description="Zuotin-like zuotin homology" evidence="2">
    <location>
        <begin position="79"/>
        <end position="165"/>
    </location>
</feature>
<dbReference type="Pfam" id="PF21884">
    <property type="entry name" value="ZUO1-like_ZHD"/>
    <property type="match status" value="1"/>
</dbReference>
<sequence length="165" mass="19172">MADMLVQSPQQEYARKEREVVRSSALAIKGEEIPELGGEEIPELGEEEIPEIGEDIKSNAHFPKRIPGNRELMVGDEKQRNTDNLTPPSFGGSNTTLKNVNKFYEYWTKFSTKMYVETNDNQDWLLIPDKTPSKHCLKSLQRDRKKFNMDIQYLVKLIKKQDQRL</sequence>
<dbReference type="Proteomes" id="UP000747542">
    <property type="component" value="Unassembled WGS sequence"/>
</dbReference>
<protein>
    <submittedName>
        <fullName evidence="3">Putative DnaJ protein-like</fullName>
    </submittedName>
</protein>
<feature type="region of interest" description="Disordered" evidence="1">
    <location>
        <begin position="55"/>
        <end position="93"/>
    </location>
</feature>
<accession>A0A8J5K7W9</accession>
<feature type="non-terminal residue" evidence="3">
    <location>
        <position position="1"/>
    </location>
</feature>
<gene>
    <name evidence="3" type="primary">Dnaj-L</name>
    <name evidence="3" type="ORF">Hamer_G023138</name>
</gene>
<evidence type="ECO:0000256" key="1">
    <source>
        <dbReference type="SAM" id="MobiDB-lite"/>
    </source>
</evidence>
<dbReference type="EMBL" id="JAHLQT010018068">
    <property type="protein sequence ID" value="KAG7169181.1"/>
    <property type="molecule type" value="Genomic_DNA"/>
</dbReference>
<organism evidence="3 4">
    <name type="scientific">Homarus americanus</name>
    <name type="common">American lobster</name>
    <dbReference type="NCBI Taxonomy" id="6706"/>
    <lineage>
        <taxon>Eukaryota</taxon>
        <taxon>Metazoa</taxon>
        <taxon>Ecdysozoa</taxon>
        <taxon>Arthropoda</taxon>
        <taxon>Crustacea</taxon>
        <taxon>Multicrustacea</taxon>
        <taxon>Malacostraca</taxon>
        <taxon>Eumalacostraca</taxon>
        <taxon>Eucarida</taxon>
        <taxon>Decapoda</taxon>
        <taxon>Pleocyemata</taxon>
        <taxon>Astacidea</taxon>
        <taxon>Nephropoidea</taxon>
        <taxon>Nephropidae</taxon>
        <taxon>Homarus</taxon>
    </lineage>
</organism>
<reference evidence="3" key="1">
    <citation type="journal article" date="2021" name="Sci. Adv.">
        <title>The American lobster genome reveals insights on longevity, neural, and immune adaptations.</title>
        <authorList>
            <person name="Polinski J.M."/>
            <person name="Zimin A.V."/>
            <person name="Clark K.F."/>
            <person name="Kohn A.B."/>
            <person name="Sadowski N."/>
            <person name="Timp W."/>
            <person name="Ptitsyn A."/>
            <person name="Khanna P."/>
            <person name="Romanova D.Y."/>
            <person name="Williams P."/>
            <person name="Greenwood S.J."/>
            <person name="Moroz L.L."/>
            <person name="Walt D.R."/>
            <person name="Bodnar A.G."/>
        </authorList>
    </citation>
    <scope>NUCLEOTIDE SEQUENCE</scope>
    <source>
        <strain evidence="3">GMGI-L3</strain>
    </source>
</reference>
<evidence type="ECO:0000313" key="4">
    <source>
        <dbReference type="Proteomes" id="UP000747542"/>
    </source>
</evidence>
<keyword evidence="4" id="KW-1185">Reference proteome</keyword>
<evidence type="ECO:0000313" key="3">
    <source>
        <dbReference type="EMBL" id="KAG7169181.1"/>
    </source>
</evidence>
<dbReference type="AlphaFoldDB" id="A0A8J5K7W9"/>
<evidence type="ECO:0000259" key="2">
    <source>
        <dbReference type="Pfam" id="PF21884"/>
    </source>
</evidence>
<feature type="compositionally biased region" description="Polar residues" evidence="1">
    <location>
        <begin position="82"/>
        <end position="93"/>
    </location>
</feature>
<dbReference type="InterPro" id="IPR054076">
    <property type="entry name" value="ZUO1-like_ZHD"/>
</dbReference>
<name>A0A8J5K7W9_HOMAM</name>
<proteinExistence type="predicted"/>